<feature type="region of interest" description="Disordered" evidence="1">
    <location>
        <begin position="76"/>
        <end position="239"/>
    </location>
</feature>
<dbReference type="Proteomes" id="UP000298787">
    <property type="component" value="Chromosome 2"/>
</dbReference>
<evidence type="ECO:0000313" key="2">
    <source>
        <dbReference type="EMBL" id="TKS67845.1"/>
    </source>
</evidence>
<feature type="compositionally biased region" description="Polar residues" evidence="1">
    <location>
        <begin position="178"/>
        <end position="209"/>
    </location>
</feature>
<gene>
    <name evidence="2" type="ORF">D9C73_000831</name>
</gene>
<keyword evidence="3" id="KW-1185">Reference proteome</keyword>
<feature type="compositionally biased region" description="Polar residues" evidence="1">
    <location>
        <begin position="110"/>
        <end position="123"/>
    </location>
</feature>
<accession>A0A4U5U4M3</accession>
<evidence type="ECO:0000313" key="3">
    <source>
        <dbReference type="Proteomes" id="UP000298787"/>
    </source>
</evidence>
<name>A0A4U5U4M3_COLLU</name>
<dbReference type="EMBL" id="CM014079">
    <property type="protein sequence ID" value="TKS67845.1"/>
    <property type="molecule type" value="Genomic_DNA"/>
</dbReference>
<protein>
    <submittedName>
        <fullName evidence="2">Uncharacterized protein</fullName>
    </submittedName>
</protein>
<feature type="compositionally biased region" description="Basic and acidic residues" evidence="1">
    <location>
        <begin position="153"/>
        <end position="164"/>
    </location>
</feature>
<reference evidence="2 3" key="1">
    <citation type="submission" date="2019-01" db="EMBL/GenBank/DDBJ databases">
        <title>Genome Assembly of Collichthys lucidus.</title>
        <authorList>
            <person name="Cai M."/>
            <person name="Xiao S."/>
        </authorList>
    </citation>
    <scope>NUCLEOTIDE SEQUENCE [LARGE SCALE GENOMIC DNA]</scope>
    <source>
        <strain evidence="2">JT15FE1705JMU</strain>
        <tissue evidence="2">Muscle</tissue>
    </source>
</reference>
<feature type="compositionally biased region" description="Acidic residues" evidence="1">
    <location>
        <begin position="12"/>
        <end position="27"/>
    </location>
</feature>
<dbReference type="AlphaFoldDB" id="A0A4U5U4M3"/>
<organism evidence="2 3">
    <name type="scientific">Collichthys lucidus</name>
    <name type="common">Big head croaker</name>
    <name type="synonym">Sciaena lucida</name>
    <dbReference type="NCBI Taxonomy" id="240159"/>
    <lineage>
        <taxon>Eukaryota</taxon>
        <taxon>Metazoa</taxon>
        <taxon>Chordata</taxon>
        <taxon>Craniata</taxon>
        <taxon>Vertebrata</taxon>
        <taxon>Euteleostomi</taxon>
        <taxon>Actinopterygii</taxon>
        <taxon>Neopterygii</taxon>
        <taxon>Teleostei</taxon>
        <taxon>Neoteleostei</taxon>
        <taxon>Acanthomorphata</taxon>
        <taxon>Eupercaria</taxon>
        <taxon>Sciaenidae</taxon>
        <taxon>Collichthys</taxon>
    </lineage>
</organism>
<feature type="compositionally biased region" description="Acidic residues" evidence="1">
    <location>
        <begin position="165"/>
        <end position="177"/>
    </location>
</feature>
<sequence length="239" mass="25958">MSEVAVKGQIDFDSDELFDPTSDDSGEEYIPKSGGDSSEDTETSEIIVSVDQKMNTLRFPNIGKRVDVRNACQSLQELDNTSAPRGRSPIRKESTSCRRRRRCSSSVSCPTTQPSTGDFTKQSEGGDIGALLENSAPDLEQNLPDSSSSLENVHLDSDHERDPDAPCDPEAAYESDSLENPVTTESETTGPDVSSPQQDTVTPLQTHPNKSLKSLKGESSSKRLICPSEEARDSLHPPD</sequence>
<evidence type="ECO:0000256" key="1">
    <source>
        <dbReference type="SAM" id="MobiDB-lite"/>
    </source>
</evidence>
<feature type="region of interest" description="Disordered" evidence="1">
    <location>
        <begin position="1"/>
        <end position="43"/>
    </location>
</feature>
<proteinExistence type="predicted"/>
<feature type="compositionally biased region" description="Basic and acidic residues" evidence="1">
    <location>
        <begin position="229"/>
        <end position="239"/>
    </location>
</feature>